<name>A0AAU7YEF6_9VIRU</name>
<organism evidence="1">
    <name type="scientific">Iridovirus sp</name>
    <dbReference type="NCBI Taxonomy" id="135728"/>
    <lineage>
        <taxon>Viruses</taxon>
        <taxon>Varidnaviria</taxon>
        <taxon>Bamfordvirae</taxon>
        <taxon>Nucleocytoviricota</taxon>
        <taxon>Megaviricetes</taxon>
        <taxon>Pimascovirales</taxon>
        <taxon>Pimascovirales incertae sedis</taxon>
        <taxon>Iridoviridae</taxon>
        <taxon>Betairidovirinae</taxon>
        <taxon>Iridovirus</taxon>
    </lineage>
</organism>
<proteinExistence type="predicted"/>
<dbReference type="EMBL" id="PP847201">
    <property type="protein sequence ID" value="XBY85807.1"/>
    <property type="molecule type" value="Genomic_DNA"/>
</dbReference>
<accession>A0AAU7YEF6</accession>
<reference evidence="1" key="1">
    <citation type="submission" date="2024-05" db="EMBL/GenBank/DDBJ databases">
        <title>Complete genomes of an iridovirus, and two densoviruses identified in lab reared social spiders in California, USA.</title>
        <authorList>
            <person name="Millerwise S."/>
            <person name="Lund M.C."/>
            <person name="Schmidlin K."/>
            <person name="Kraberger S."/>
            <person name="Harrison J."/>
            <person name="Cease A."/>
            <person name="Pinter-Wollman N."/>
            <person name="Varsani A."/>
        </authorList>
    </citation>
    <scope>NUCLEOTIDE SEQUENCE</scope>
    <source>
        <strain evidence="1">SocP20</strain>
    </source>
</reference>
<evidence type="ECO:0000313" key="1">
    <source>
        <dbReference type="EMBL" id="XBY85807.1"/>
    </source>
</evidence>
<sequence>MQLQEQLEIIGLKTFIMKDKHIFQKLGKKWLLIHILDCQGKKLMI</sequence>
<protein>
    <submittedName>
        <fullName evidence="1">Uncharacterized protein</fullName>
    </submittedName>
</protein>